<evidence type="ECO:0000256" key="5">
    <source>
        <dbReference type="ARBA" id="ARBA00022692"/>
    </source>
</evidence>
<evidence type="ECO:0000313" key="9">
    <source>
        <dbReference type="EMBL" id="AMM33286.1"/>
    </source>
</evidence>
<feature type="transmembrane region" description="Helical" evidence="8">
    <location>
        <begin position="59"/>
        <end position="77"/>
    </location>
</feature>
<dbReference type="GO" id="GO:0009103">
    <property type="term" value="P:lipopolysaccharide biosynthetic process"/>
    <property type="evidence" value="ECO:0007669"/>
    <property type="project" value="UniProtKB-ARBA"/>
</dbReference>
<keyword evidence="5 8" id="KW-0812">Transmembrane</keyword>
<dbReference type="GO" id="GO:0010041">
    <property type="term" value="P:response to iron(III) ion"/>
    <property type="evidence" value="ECO:0007669"/>
    <property type="project" value="TreeGrafter"/>
</dbReference>
<feature type="transmembrane region" description="Helical" evidence="8">
    <location>
        <begin position="209"/>
        <end position="228"/>
    </location>
</feature>
<accession>A0A127A2E9</accession>
<dbReference type="STRING" id="37927.SA2016_2620"/>
<keyword evidence="7 8" id="KW-0472">Membrane</keyword>
<keyword evidence="10" id="KW-1185">Reference proteome</keyword>
<evidence type="ECO:0000256" key="3">
    <source>
        <dbReference type="ARBA" id="ARBA00022676"/>
    </source>
</evidence>
<feature type="transmembrane region" description="Helical" evidence="8">
    <location>
        <begin position="334"/>
        <end position="351"/>
    </location>
</feature>
<dbReference type="EMBL" id="CP014518">
    <property type="protein sequence ID" value="AMM33286.1"/>
    <property type="molecule type" value="Genomic_DNA"/>
</dbReference>
<dbReference type="PANTHER" id="PTHR33908">
    <property type="entry name" value="MANNOSYLTRANSFERASE YKCB-RELATED"/>
    <property type="match status" value="1"/>
</dbReference>
<evidence type="ECO:0000256" key="1">
    <source>
        <dbReference type="ARBA" id="ARBA00004651"/>
    </source>
</evidence>
<gene>
    <name evidence="9" type="ORF">SA2016_2620</name>
</gene>
<name>A0A127A2E9_9MICC</name>
<comment type="subcellular location">
    <subcellularLocation>
        <location evidence="1">Cell membrane</location>
        <topology evidence="1">Multi-pass membrane protein</topology>
    </subcellularLocation>
</comment>
<dbReference type="KEGG" id="satk:SA2016_2620"/>
<keyword evidence="2" id="KW-1003">Cell membrane</keyword>
<evidence type="ECO:0000256" key="8">
    <source>
        <dbReference type="SAM" id="Phobius"/>
    </source>
</evidence>
<organism evidence="9 10">
    <name type="scientific">Sinomonas atrocyanea</name>
    <dbReference type="NCBI Taxonomy" id="37927"/>
    <lineage>
        <taxon>Bacteria</taxon>
        <taxon>Bacillati</taxon>
        <taxon>Actinomycetota</taxon>
        <taxon>Actinomycetes</taxon>
        <taxon>Micrococcales</taxon>
        <taxon>Micrococcaceae</taxon>
        <taxon>Sinomonas</taxon>
    </lineage>
</organism>
<reference evidence="9 10" key="1">
    <citation type="submission" date="2016-02" db="EMBL/GenBank/DDBJ databases">
        <title>Complete genome of Sinomonas atrocyanea KCTC 3377.</title>
        <authorList>
            <person name="Kim K.M."/>
        </authorList>
    </citation>
    <scope>NUCLEOTIDE SEQUENCE [LARGE SCALE GENOMIC DNA]</scope>
    <source>
        <strain evidence="9 10">KCTC 3377</strain>
    </source>
</reference>
<feature type="transmembrane region" description="Helical" evidence="8">
    <location>
        <begin position="18"/>
        <end position="39"/>
    </location>
</feature>
<sequence>MSHGGAVQETHVSQRSRLILPLAAAAFALVTLVPAFWVPSLWTDEAATASAVRRSWPELFFMLGKVDVVHGLYYMLVKSLTDAVGVSELSLRAPSIAAGAAAAAALAVAGRRLGGPRAGLAAAAVLVLLPRFQFAATDARSYVLTVLGTSLCLAALAALRDSGRWRAAVGFGAALMVSTGLSFYCILLAPVAVLAALADRSLRPHWWKVALASVPAAGLAAWVASLASRQTFQVAWIPPLDGHVVPEIFLLQYFSHASMWTDAGIVPRASAPLVVGMVMTAVAVLALAVWGTVRRPRSFTTVLGLGLIVVPLAVLLIGSALMGSSYYLPRYLTFTAPGLCLLAANGAVSLSRAAASRWVAGAAALTLAGGAVLAIAGQRTEFARSPSDDFRFVADTIRDHARPGESFAVAAGEDLFLAAYPRPFEGLVDLTRGISAAQWGLIFDQRFPLESRSALVDRQKVVFAIRPVEKPQEEQFLRSRGFTEQARWTGPGHVVVKFVKP</sequence>
<feature type="transmembrane region" description="Helical" evidence="8">
    <location>
        <begin position="302"/>
        <end position="328"/>
    </location>
</feature>
<evidence type="ECO:0000256" key="6">
    <source>
        <dbReference type="ARBA" id="ARBA00022989"/>
    </source>
</evidence>
<dbReference type="Proteomes" id="UP000070134">
    <property type="component" value="Chromosome"/>
</dbReference>
<protein>
    <submittedName>
        <fullName evidence="9">Uncharacterized protein</fullName>
    </submittedName>
</protein>
<keyword evidence="6 8" id="KW-1133">Transmembrane helix</keyword>
<dbReference type="GO" id="GO:0005886">
    <property type="term" value="C:plasma membrane"/>
    <property type="evidence" value="ECO:0007669"/>
    <property type="project" value="UniProtKB-SubCell"/>
</dbReference>
<feature type="transmembrane region" description="Helical" evidence="8">
    <location>
        <begin position="171"/>
        <end position="197"/>
    </location>
</feature>
<dbReference type="PATRIC" id="fig|37927.3.peg.2695"/>
<keyword evidence="3" id="KW-0328">Glycosyltransferase</keyword>
<dbReference type="PANTHER" id="PTHR33908:SF3">
    <property type="entry name" value="UNDECAPRENYL PHOSPHATE-ALPHA-4-AMINO-4-DEOXY-L-ARABINOSE ARABINOSYL TRANSFERASE"/>
    <property type="match status" value="1"/>
</dbReference>
<feature type="transmembrane region" description="Helical" evidence="8">
    <location>
        <begin position="141"/>
        <end position="159"/>
    </location>
</feature>
<dbReference type="InterPro" id="IPR050297">
    <property type="entry name" value="LipidA_mod_glycosyltrf_83"/>
</dbReference>
<evidence type="ECO:0000313" key="10">
    <source>
        <dbReference type="Proteomes" id="UP000070134"/>
    </source>
</evidence>
<dbReference type="GO" id="GO:0016763">
    <property type="term" value="F:pentosyltransferase activity"/>
    <property type="evidence" value="ECO:0007669"/>
    <property type="project" value="TreeGrafter"/>
</dbReference>
<feature type="transmembrane region" description="Helical" evidence="8">
    <location>
        <begin position="358"/>
        <end position="377"/>
    </location>
</feature>
<feature type="transmembrane region" description="Helical" evidence="8">
    <location>
        <begin position="269"/>
        <end position="290"/>
    </location>
</feature>
<evidence type="ECO:0000256" key="4">
    <source>
        <dbReference type="ARBA" id="ARBA00022679"/>
    </source>
</evidence>
<feature type="transmembrane region" description="Helical" evidence="8">
    <location>
        <begin position="115"/>
        <end position="134"/>
    </location>
</feature>
<proteinExistence type="predicted"/>
<dbReference type="AlphaFoldDB" id="A0A127A2E9"/>
<dbReference type="RefSeq" id="WP_066498750.1">
    <property type="nucleotide sequence ID" value="NZ_CP014518.1"/>
</dbReference>
<keyword evidence="4" id="KW-0808">Transferase</keyword>
<evidence type="ECO:0000256" key="2">
    <source>
        <dbReference type="ARBA" id="ARBA00022475"/>
    </source>
</evidence>
<evidence type="ECO:0000256" key="7">
    <source>
        <dbReference type="ARBA" id="ARBA00023136"/>
    </source>
</evidence>